<proteinExistence type="predicted"/>
<evidence type="ECO:0000313" key="1">
    <source>
        <dbReference type="Proteomes" id="UP000035680"/>
    </source>
</evidence>
<reference evidence="2" key="2">
    <citation type="submission" date="2015-08" db="UniProtKB">
        <authorList>
            <consortium name="WormBaseParasite"/>
        </authorList>
    </citation>
    <scope>IDENTIFICATION</scope>
</reference>
<protein>
    <submittedName>
        <fullName evidence="2">Transposase</fullName>
    </submittedName>
</protein>
<evidence type="ECO:0000313" key="2">
    <source>
        <dbReference type="WBParaSite" id="SVE_1285800.1"/>
    </source>
</evidence>
<organism evidence="1 2">
    <name type="scientific">Strongyloides venezuelensis</name>
    <name type="common">Threadworm</name>
    <dbReference type="NCBI Taxonomy" id="75913"/>
    <lineage>
        <taxon>Eukaryota</taxon>
        <taxon>Metazoa</taxon>
        <taxon>Ecdysozoa</taxon>
        <taxon>Nematoda</taxon>
        <taxon>Chromadorea</taxon>
        <taxon>Rhabditida</taxon>
        <taxon>Tylenchina</taxon>
        <taxon>Panagrolaimomorpha</taxon>
        <taxon>Strongyloidoidea</taxon>
        <taxon>Strongyloididae</taxon>
        <taxon>Strongyloides</taxon>
    </lineage>
</organism>
<reference evidence="1" key="1">
    <citation type="submission" date="2014-07" db="EMBL/GenBank/DDBJ databases">
        <authorList>
            <person name="Martin A.A"/>
            <person name="De Silva N."/>
        </authorList>
    </citation>
    <scope>NUCLEOTIDE SEQUENCE</scope>
</reference>
<sequence length="67" mass="7873">MEAQKAYIKSIFKKLSDYTRSKTPKGMECLNAILSNVRTLKERAEDFFKKKTQYVKEYASECDINEI</sequence>
<dbReference type="AlphaFoldDB" id="A0A0K0FRV5"/>
<dbReference type="Proteomes" id="UP000035680">
    <property type="component" value="Unassembled WGS sequence"/>
</dbReference>
<dbReference type="WBParaSite" id="SVE_1285800.1">
    <property type="protein sequence ID" value="SVE_1285800.1"/>
    <property type="gene ID" value="SVE_1285800"/>
</dbReference>
<name>A0A0K0FRV5_STRVS</name>
<keyword evidence="1" id="KW-1185">Reference proteome</keyword>
<accession>A0A0K0FRV5</accession>